<dbReference type="EC" id="2.7.11.1" evidence="2"/>
<sequence length="120" mass="13719">MLDVIYRDLKPENILVRKDGHIMLTDFDLSLRCAVNPTLLRSTSPPEKDPARMSGPYNTSNCIQPLCIEPSCRVPCFSPRLLSTQDRNQKPRKPKRPDLLTQQFRSLPQLVAEPTESRCI</sequence>
<evidence type="ECO:0000256" key="6">
    <source>
        <dbReference type="ARBA" id="ARBA00022777"/>
    </source>
</evidence>
<evidence type="ECO:0000256" key="10">
    <source>
        <dbReference type="SAM" id="MobiDB-lite"/>
    </source>
</evidence>
<dbReference type="InterPro" id="IPR000719">
    <property type="entry name" value="Prot_kinase_dom"/>
</dbReference>
<name>A0A8T2AY27_9BRAS</name>
<comment type="caution">
    <text evidence="12">The sequence shown here is derived from an EMBL/GenBank/DDBJ whole genome shotgun (WGS) entry which is preliminary data.</text>
</comment>
<evidence type="ECO:0000313" key="13">
    <source>
        <dbReference type="Proteomes" id="UP000694240"/>
    </source>
</evidence>
<accession>A0A8T2AY27</accession>
<feature type="domain" description="Protein kinase" evidence="11">
    <location>
        <begin position="1"/>
        <end position="120"/>
    </location>
</feature>
<keyword evidence="13" id="KW-1185">Reference proteome</keyword>
<feature type="region of interest" description="Disordered" evidence="10">
    <location>
        <begin position="83"/>
        <end position="106"/>
    </location>
</feature>
<dbReference type="Pfam" id="PF00069">
    <property type="entry name" value="Pkinase"/>
    <property type="match status" value="1"/>
</dbReference>
<evidence type="ECO:0000256" key="1">
    <source>
        <dbReference type="ARBA" id="ARBA00009903"/>
    </source>
</evidence>
<evidence type="ECO:0000256" key="9">
    <source>
        <dbReference type="ARBA" id="ARBA00048679"/>
    </source>
</evidence>
<dbReference type="InterPro" id="IPR008271">
    <property type="entry name" value="Ser/Thr_kinase_AS"/>
</dbReference>
<keyword evidence="4" id="KW-0808">Transferase</keyword>
<evidence type="ECO:0000256" key="4">
    <source>
        <dbReference type="ARBA" id="ARBA00022679"/>
    </source>
</evidence>
<reference evidence="12 13" key="1">
    <citation type="submission" date="2020-12" db="EMBL/GenBank/DDBJ databases">
        <title>Concerted genomic and epigenomic changes stabilize Arabidopsis allopolyploids.</title>
        <authorList>
            <person name="Chen Z."/>
        </authorList>
    </citation>
    <scope>NUCLEOTIDE SEQUENCE [LARGE SCALE GENOMIC DNA]</scope>
    <source>
        <strain evidence="12">Allo738</strain>
        <tissue evidence="12">Leaf</tissue>
    </source>
</reference>
<dbReference type="EMBL" id="JAEFBK010000008">
    <property type="protein sequence ID" value="KAG7578696.1"/>
    <property type="molecule type" value="Genomic_DNA"/>
</dbReference>
<evidence type="ECO:0000313" key="12">
    <source>
        <dbReference type="EMBL" id="KAG7578696.1"/>
    </source>
</evidence>
<keyword evidence="5" id="KW-0547">Nucleotide-binding</keyword>
<comment type="catalytic activity">
    <reaction evidence="8">
        <text>L-threonyl-[protein] + ATP = O-phospho-L-threonyl-[protein] + ADP + H(+)</text>
        <dbReference type="Rhea" id="RHEA:46608"/>
        <dbReference type="Rhea" id="RHEA-COMP:11060"/>
        <dbReference type="Rhea" id="RHEA-COMP:11605"/>
        <dbReference type="ChEBI" id="CHEBI:15378"/>
        <dbReference type="ChEBI" id="CHEBI:30013"/>
        <dbReference type="ChEBI" id="CHEBI:30616"/>
        <dbReference type="ChEBI" id="CHEBI:61977"/>
        <dbReference type="ChEBI" id="CHEBI:456216"/>
        <dbReference type="EC" id="2.7.11.1"/>
    </reaction>
</comment>
<dbReference type="AlphaFoldDB" id="A0A8T2AY27"/>
<comment type="catalytic activity">
    <reaction evidence="9">
        <text>L-seryl-[protein] + ATP = O-phospho-L-seryl-[protein] + ADP + H(+)</text>
        <dbReference type="Rhea" id="RHEA:17989"/>
        <dbReference type="Rhea" id="RHEA-COMP:9863"/>
        <dbReference type="Rhea" id="RHEA-COMP:11604"/>
        <dbReference type="ChEBI" id="CHEBI:15378"/>
        <dbReference type="ChEBI" id="CHEBI:29999"/>
        <dbReference type="ChEBI" id="CHEBI:30616"/>
        <dbReference type="ChEBI" id="CHEBI:83421"/>
        <dbReference type="ChEBI" id="CHEBI:456216"/>
        <dbReference type="EC" id="2.7.11.1"/>
    </reaction>
</comment>
<evidence type="ECO:0000256" key="7">
    <source>
        <dbReference type="ARBA" id="ARBA00022840"/>
    </source>
</evidence>
<dbReference type="GO" id="GO:0004674">
    <property type="term" value="F:protein serine/threonine kinase activity"/>
    <property type="evidence" value="ECO:0007669"/>
    <property type="project" value="UniProtKB-KW"/>
</dbReference>
<evidence type="ECO:0000256" key="2">
    <source>
        <dbReference type="ARBA" id="ARBA00012513"/>
    </source>
</evidence>
<dbReference type="PANTHER" id="PTHR45637">
    <property type="entry name" value="FLIPPASE KINASE 1-RELATED"/>
    <property type="match status" value="1"/>
</dbReference>
<organism evidence="12 13">
    <name type="scientific">Arabidopsis thaliana x Arabidopsis arenosa</name>
    <dbReference type="NCBI Taxonomy" id="1240361"/>
    <lineage>
        <taxon>Eukaryota</taxon>
        <taxon>Viridiplantae</taxon>
        <taxon>Streptophyta</taxon>
        <taxon>Embryophyta</taxon>
        <taxon>Tracheophyta</taxon>
        <taxon>Spermatophyta</taxon>
        <taxon>Magnoliopsida</taxon>
        <taxon>eudicotyledons</taxon>
        <taxon>Gunneridae</taxon>
        <taxon>Pentapetalae</taxon>
        <taxon>rosids</taxon>
        <taxon>malvids</taxon>
        <taxon>Brassicales</taxon>
        <taxon>Brassicaceae</taxon>
        <taxon>Camelineae</taxon>
        <taxon>Arabidopsis</taxon>
    </lineage>
</organism>
<evidence type="ECO:0000256" key="5">
    <source>
        <dbReference type="ARBA" id="ARBA00022741"/>
    </source>
</evidence>
<dbReference type="Proteomes" id="UP000694240">
    <property type="component" value="Chromosome 8"/>
</dbReference>
<proteinExistence type="inferred from homology"/>
<gene>
    <name evidence="12" type="ORF">ISN45_Aa03g028700</name>
</gene>
<evidence type="ECO:0000256" key="8">
    <source>
        <dbReference type="ARBA" id="ARBA00047899"/>
    </source>
</evidence>
<evidence type="ECO:0000259" key="11">
    <source>
        <dbReference type="PROSITE" id="PS50011"/>
    </source>
</evidence>
<evidence type="ECO:0000256" key="3">
    <source>
        <dbReference type="ARBA" id="ARBA00022527"/>
    </source>
</evidence>
<dbReference type="GO" id="GO:0005524">
    <property type="term" value="F:ATP binding"/>
    <property type="evidence" value="ECO:0007669"/>
    <property type="project" value="UniProtKB-KW"/>
</dbReference>
<keyword evidence="3" id="KW-0723">Serine/threonine-protein kinase</keyword>
<dbReference type="PROSITE" id="PS00108">
    <property type="entry name" value="PROTEIN_KINASE_ST"/>
    <property type="match status" value="1"/>
</dbReference>
<keyword evidence="7" id="KW-0067">ATP-binding</keyword>
<protein>
    <recommendedName>
        <fullName evidence="2">non-specific serine/threonine protein kinase</fullName>
        <ecNumber evidence="2">2.7.11.1</ecNumber>
    </recommendedName>
</protein>
<keyword evidence="6 12" id="KW-0418">Kinase</keyword>
<comment type="similarity">
    <text evidence="1">Belongs to the protein kinase superfamily. AGC Ser/Thr protein kinase family.</text>
</comment>
<dbReference type="PROSITE" id="PS50011">
    <property type="entry name" value="PROTEIN_KINASE_DOM"/>
    <property type="match status" value="1"/>
</dbReference>